<sequence length="309" mass="34823">MEFTPLAFESLGVRSQATLVETKDVRILIDPAVSLAPRRFGLPPHQIEVDRLTELAKKIYEEAKIADIIIITHYHYDHHDPGYVIPLDIYQNKTVYIKDPQNFINPSQKFRRAPRFIKTITGKPKTMESADGKVVKYGSTTIQFSKAVPHGADERLGYVIQVAINDKDSTILFTSDIEGAPKNSHIDFIKSVRPNFLIIDGPLSYLLGRALSQDELDTEIKNMEEVVRNGLQYAIIDHHVLRDPNYESVLKPVKEVANSVGCKVISASEYLREPPQLLEAKRRELFQRDNRPAKIPRGLAKLLSAGEGG</sequence>
<dbReference type="PIRSF" id="PIRSF004944">
    <property type="entry name" value="UCP004944_hydrls"/>
    <property type="match status" value="1"/>
</dbReference>
<dbReference type="Pfam" id="PF00753">
    <property type="entry name" value="Lactamase_B"/>
    <property type="match status" value="1"/>
</dbReference>
<feature type="domain" description="Metallo-beta-lactamase" evidence="2">
    <location>
        <begin position="15"/>
        <end position="78"/>
    </location>
</feature>
<dbReference type="PANTHER" id="PTHR43546">
    <property type="entry name" value="UPF0173 METAL-DEPENDENT HYDROLASE MJ1163-RELATED"/>
    <property type="match status" value="1"/>
</dbReference>
<dbReference type="OrthoDB" id="21331at2157"/>
<dbReference type="PANTHER" id="PTHR43546:SF4">
    <property type="entry name" value="UPF0282 PROTEIN MJ1629"/>
    <property type="match status" value="1"/>
</dbReference>
<proteinExistence type="inferred from homology"/>
<dbReference type="GeneID" id="14550807"/>
<accession>A0A0U3FFT6</accession>
<dbReference type="HAMAP" id="MF_01406">
    <property type="entry name" value="UPF0282"/>
    <property type="match status" value="1"/>
</dbReference>
<dbReference type="InterPro" id="IPR050114">
    <property type="entry name" value="UPF0173_UPF0282_UlaG_hydrolase"/>
</dbReference>
<comment type="similarity">
    <text evidence="1">Belongs to the UPF0282 family.</text>
</comment>
<dbReference type="EMBL" id="CP013695">
    <property type="protein sequence ID" value="ALU32074.1"/>
    <property type="molecule type" value="Genomic_DNA"/>
</dbReference>
<dbReference type="InterPro" id="IPR014426">
    <property type="entry name" value="UPF0282_hydrls"/>
</dbReference>
<dbReference type="NCBIfam" id="NF003287">
    <property type="entry name" value="PRK04286.1-1"/>
    <property type="match status" value="1"/>
</dbReference>
<name>A0A0U3FFT6_9CREN</name>
<dbReference type="Gene3D" id="3.60.15.10">
    <property type="entry name" value="Ribonuclease Z/Hydroxyacylglutathione hydrolase-like"/>
    <property type="match status" value="1"/>
</dbReference>
<evidence type="ECO:0000259" key="2">
    <source>
        <dbReference type="Pfam" id="PF00753"/>
    </source>
</evidence>
<dbReference type="PaxDb" id="1435377-SUSAZ_01400"/>
<dbReference type="Proteomes" id="UP000060043">
    <property type="component" value="Chromosome"/>
</dbReference>
<evidence type="ECO:0000256" key="1">
    <source>
        <dbReference type="HAMAP-Rule" id="MF_01406"/>
    </source>
</evidence>
<evidence type="ECO:0000313" key="5">
    <source>
        <dbReference type="Proteomes" id="UP000060043"/>
    </source>
</evidence>
<gene>
    <name evidence="3" type="ORF">ATY89_04895</name>
    <name evidence="4" type="ORF">ATZ20_07920</name>
</gene>
<dbReference type="AlphaFoldDB" id="A0A0U3FFT6"/>
<dbReference type="Proteomes" id="UP000065473">
    <property type="component" value="Chromosome"/>
</dbReference>
<evidence type="ECO:0000313" key="6">
    <source>
        <dbReference type="Proteomes" id="UP000065473"/>
    </source>
</evidence>
<evidence type="ECO:0000313" key="3">
    <source>
        <dbReference type="EMBL" id="ALU29345.1"/>
    </source>
</evidence>
<reference evidence="5 6" key="1">
    <citation type="submission" date="2015-12" db="EMBL/GenBank/DDBJ databases">
        <title>A stable core within a dynamic pangenome in Sulfolobus acidocaldarius.</title>
        <authorList>
            <person name="Anderson R."/>
            <person name="Kouris A."/>
            <person name="Seward C."/>
            <person name="Campbell K."/>
            <person name="Whitaker R."/>
        </authorList>
    </citation>
    <scope>NUCLEOTIDE SEQUENCE [LARGE SCALE GENOMIC DNA]</scope>
    <source>
        <strain evidence="3 6">GG12-C01-09</strain>
        <strain evidence="4 5">NG05B_CO5_07</strain>
    </source>
</reference>
<dbReference type="SUPFAM" id="SSF56281">
    <property type="entry name" value="Metallo-hydrolase/oxidoreductase"/>
    <property type="match status" value="1"/>
</dbReference>
<dbReference type="RefSeq" id="WP_011277195.1">
    <property type="nucleotide sequence ID" value="NZ_BHWZ01000001.1"/>
</dbReference>
<dbReference type="EMBL" id="CP013694">
    <property type="protein sequence ID" value="ALU29345.1"/>
    <property type="molecule type" value="Genomic_DNA"/>
</dbReference>
<protein>
    <recommendedName>
        <fullName evidence="1">UPF0282 protein ATY89_04895</fullName>
    </recommendedName>
</protein>
<organism evidence="4 5">
    <name type="scientific">Sulfolobus acidocaldarius</name>
    <dbReference type="NCBI Taxonomy" id="2285"/>
    <lineage>
        <taxon>Archaea</taxon>
        <taxon>Thermoproteota</taxon>
        <taxon>Thermoprotei</taxon>
        <taxon>Sulfolobales</taxon>
        <taxon>Sulfolobaceae</taxon>
        <taxon>Sulfolobus</taxon>
    </lineage>
</organism>
<dbReference type="OMA" id="YDHHTPF"/>
<dbReference type="STRING" id="1435377.SUSAZ_01400"/>
<dbReference type="InterPro" id="IPR036866">
    <property type="entry name" value="RibonucZ/Hydroxyglut_hydro"/>
</dbReference>
<evidence type="ECO:0000313" key="4">
    <source>
        <dbReference type="EMBL" id="ALU32074.1"/>
    </source>
</evidence>
<dbReference type="InterPro" id="IPR001279">
    <property type="entry name" value="Metallo-B-lactamas"/>
</dbReference>